<evidence type="ECO:0000313" key="13">
    <source>
        <dbReference type="EMBL" id="CAD8166120.1"/>
    </source>
</evidence>
<keyword evidence="7" id="KW-0132">Cell division</keyword>
<evidence type="ECO:0000256" key="9">
    <source>
        <dbReference type="ARBA" id="ARBA00023067"/>
    </source>
</evidence>
<feature type="compositionally biased region" description="Low complexity" evidence="12">
    <location>
        <begin position="38"/>
        <end position="51"/>
    </location>
</feature>
<evidence type="ECO:0000256" key="1">
    <source>
        <dbReference type="ARBA" id="ARBA00004286"/>
    </source>
</evidence>
<dbReference type="Proteomes" id="UP000683925">
    <property type="component" value="Unassembled WGS sequence"/>
</dbReference>
<keyword evidence="6" id="KW-0963">Cytoplasm</keyword>
<evidence type="ECO:0000256" key="7">
    <source>
        <dbReference type="ARBA" id="ARBA00022618"/>
    </source>
</evidence>
<dbReference type="InterPro" id="IPR022816">
    <property type="entry name" value="Condensin_barren_su2"/>
</dbReference>
<evidence type="ECO:0000256" key="8">
    <source>
        <dbReference type="ARBA" id="ARBA00022776"/>
    </source>
</evidence>
<dbReference type="GO" id="GO:0051301">
    <property type="term" value="P:cell division"/>
    <property type="evidence" value="ECO:0007669"/>
    <property type="project" value="UniProtKB-KW"/>
</dbReference>
<keyword evidence="14" id="KW-1185">Reference proteome</keyword>
<feature type="region of interest" description="Disordered" evidence="12">
    <location>
        <begin position="1"/>
        <end position="78"/>
    </location>
</feature>
<evidence type="ECO:0000256" key="12">
    <source>
        <dbReference type="SAM" id="MobiDB-lite"/>
    </source>
</evidence>
<dbReference type="OrthoDB" id="362021at2759"/>
<dbReference type="AlphaFoldDB" id="A0A8S1UM83"/>
<sequence length="618" mass="71403">MKKNKQVSAKSQYLKKKKEMPSGVDDLATHEENDIHSFNQLKQQQNPKFQQIAIKEGDSSSSEDDGELKNRDDPDEQSRFVLGLIQKNRVNEKNSFEIPMINIKDLNAFKQIEQGDAWKQISASLDAGSKIYGFRVDLVHQNTFKVLGGLHRTQINEKQNQEEQQEYEQEQLRKKKLQNTGGENTLEKNQANIDTNKYDLEFEIDPLFQQTSAKFDEAGAKGLLMNNLTINENLMLALDSDVLPIKPITCSLNIDKYKSFLKNLNNLKLCPELTEFRENMFQKGQNIIEIKQNTSFHNVMDPIALNMDFNQEDQLYENMNMAEEIIDEQASILSVNQQYQNGVVNQYSGHKFSQNKFNILNFEQAAANIGTGKVFENEKEQVAWMALDMNQQPKKKNIAQLNEKPKKNKTKKKNGLPFSFDPEEDEQDLDRQNILQKRDKENYCNNKETMNQLYLLPKSYQIDRQDLCQPFQVSKLPKWEEEVQEQPFLQNDNFDTGGVDEDPQPMITQQNTAFNSAYKNTNNAQGKLNIPIKELKTQVWQNLQQQIPLSTDNAGLEFNEINKILPKILKIPQSKGRVSIQTCFVTMLHLANEQGLKFIQSDTENDFVIQREILPQQS</sequence>
<proteinExistence type="inferred from homology"/>
<keyword evidence="10" id="KW-0131">Cell cycle</keyword>
<feature type="region of interest" description="Disordered" evidence="12">
    <location>
        <begin position="398"/>
        <end position="429"/>
    </location>
</feature>
<dbReference type="PANTHER" id="PTHR13108">
    <property type="entry name" value="CONDENSIN COMPLEX SUBUNIT 2"/>
    <property type="match status" value="1"/>
</dbReference>
<organism evidence="13 14">
    <name type="scientific">Paramecium octaurelia</name>
    <dbReference type="NCBI Taxonomy" id="43137"/>
    <lineage>
        <taxon>Eukaryota</taxon>
        <taxon>Sar</taxon>
        <taxon>Alveolata</taxon>
        <taxon>Ciliophora</taxon>
        <taxon>Intramacronucleata</taxon>
        <taxon>Oligohymenophorea</taxon>
        <taxon>Peniculida</taxon>
        <taxon>Parameciidae</taxon>
        <taxon>Paramecium</taxon>
    </lineage>
</organism>
<dbReference type="GO" id="GO:0007076">
    <property type="term" value="P:mitotic chromosome condensation"/>
    <property type="evidence" value="ECO:0007669"/>
    <property type="project" value="InterPro"/>
</dbReference>
<dbReference type="PANTHER" id="PTHR13108:SF9">
    <property type="entry name" value="CONDENSIN COMPLEX SUBUNIT 2"/>
    <property type="match status" value="1"/>
</dbReference>
<dbReference type="OMA" id="TEFRENM"/>
<feature type="compositionally biased region" description="Polar residues" evidence="12">
    <location>
        <begin position="1"/>
        <end position="11"/>
    </location>
</feature>
<comment type="similarity">
    <text evidence="3">Belongs to the CND2 (condensin subunit 2) family.</text>
</comment>
<comment type="subcellular location">
    <subcellularLocation>
        <location evidence="1">Chromosome</location>
    </subcellularLocation>
    <subcellularLocation>
        <location evidence="2">Cytoplasm</location>
    </subcellularLocation>
</comment>
<keyword evidence="9" id="KW-0226">DNA condensation</keyword>
<accession>A0A8S1UM83</accession>
<dbReference type="GO" id="GO:0003682">
    <property type="term" value="F:chromatin binding"/>
    <property type="evidence" value="ECO:0007669"/>
    <property type="project" value="TreeGrafter"/>
</dbReference>
<dbReference type="EMBL" id="CAJJDP010000047">
    <property type="protein sequence ID" value="CAD8166120.1"/>
    <property type="molecule type" value="Genomic_DNA"/>
</dbReference>
<evidence type="ECO:0000256" key="3">
    <source>
        <dbReference type="ARBA" id="ARBA00009471"/>
    </source>
</evidence>
<feature type="coiled-coil region" evidence="11">
    <location>
        <begin position="150"/>
        <end position="180"/>
    </location>
</feature>
<name>A0A8S1UM83_PAROT</name>
<keyword evidence="5" id="KW-0158">Chromosome</keyword>
<dbReference type="GO" id="GO:0000796">
    <property type="term" value="C:condensin complex"/>
    <property type="evidence" value="ECO:0007669"/>
    <property type="project" value="InterPro"/>
</dbReference>
<keyword evidence="8" id="KW-0498">Mitosis</keyword>
<evidence type="ECO:0000256" key="11">
    <source>
        <dbReference type="SAM" id="Coils"/>
    </source>
</evidence>
<comment type="caution">
    <text evidence="13">The sequence shown here is derived from an EMBL/GenBank/DDBJ whole genome shotgun (WGS) entry which is preliminary data.</text>
</comment>
<feature type="compositionally biased region" description="Basic and acidic residues" evidence="12">
    <location>
        <begin position="67"/>
        <end position="78"/>
    </location>
</feature>
<dbReference type="GO" id="GO:0005737">
    <property type="term" value="C:cytoplasm"/>
    <property type="evidence" value="ECO:0007669"/>
    <property type="project" value="UniProtKB-SubCell"/>
</dbReference>
<gene>
    <name evidence="13" type="ORF">POCTA_138.1.T0470296</name>
</gene>
<evidence type="ECO:0000256" key="4">
    <source>
        <dbReference type="ARBA" id="ARBA00016065"/>
    </source>
</evidence>
<keyword evidence="11" id="KW-0175">Coiled coil</keyword>
<evidence type="ECO:0000256" key="2">
    <source>
        <dbReference type="ARBA" id="ARBA00004496"/>
    </source>
</evidence>
<dbReference type="Pfam" id="PF05786">
    <property type="entry name" value="Cnd2"/>
    <property type="match status" value="2"/>
</dbReference>
<evidence type="ECO:0000256" key="6">
    <source>
        <dbReference type="ARBA" id="ARBA00022490"/>
    </source>
</evidence>
<evidence type="ECO:0000313" key="14">
    <source>
        <dbReference type="Proteomes" id="UP000683925"/>
    </source>
</evidence>
<evidence type="ECO:0000256" key="5">
    <source>
        <dbReference type="ARBA" id="ARBA00022454"/>
    </source>
</evidence>
<protein>
    <recommendedName>
        <fullName evidence="4">Condensin complex subunit 2</fullName>
    </recommendedName>
</protein>
<evidence type="ECO:0000256" key="10">
    <source>
        <dbReference type="ARBA" id="ARBA00023306"/>
    </source>
</evidence>
<reference evidence="13" key="1">
    <citation type="submission" date="2021-01" db="EMBL/GenBank/DDBJ databases">
        <authorList>
            <consortium name="Genoscope - CEA"/>
            <person name="William W."/>
        </authorList>
    </citation>
    <scope>NUCLEOTIDE SEQUENCE</scope>
</reference>